<sequence>MEEEDPVVQEALSQNLYIYQYPVRPANRDWKDIKVVNASVKPRNKMVRLEVGLGHVHWWTLNYSAPRHQTVSTDRESAGEYVRALVAGPPEDEADIAPTQVTLAAGTAERNSLLGLYLFTQTFVIDSTEGSAAVRLPPAEVLENHRSVAKFNPKTGWELIIPPDVAFEMKYPKLFSDKNFILGGLAQRLFNEMLIGENLPKGKERNSTRFRIIRHHDEPKTSLQQCTEAKKTVIERDTKINPLPVAGKGLGM</sequence>
<dbReference type="GO" id="GO:0005666">
    <property type="term" value="C:RNA polymerase III complex"/>
    <property type="evidence" value="ECO:0007669"/>
    <property type="project" value="TreeGrafter"/>
</dbReference>
<dbReference type="Pfam" id="PF04801">
    <property type="entry name" value="RPC5"/>
    <property type="match status" value="2"/>
</dbReference>
<accession>A0A2A4J628</accession>
<dbReference type="PANTHER" id="PTHR12069">
    <property type="entry name" value="DNA-DIRECTED RNA POLYMERASES III 80 KDA POLYPEPTIDE RNA POLYMERASE III SUBUNIT 5"/>
    <property type="match status" value="1"/>
</dbReference>
<proteinExistence type="predicted"/>
<dbReference type="PANTHER" id="PTHR12069:SF0">
    <property type="entry name" value="DNA-DIRECTED RNA POLYMERASE III SUBUNIT RPC5"/>
    <property type="match status" value="1"/>
</dbReference>
<protein>
    <submittedName>
        <fullName evidence="1">Uncharacterized protein</fullName>
    </submittedName>
</protein>
<name>A0A2A4J628_HELVI</name>
<comment type="caution">
    <text evidence="1">The sequence shown here is derived from an EMBL/GenBank/DDBJ whole genome shotgun (WGS) entry which is preliminary data.</text>
</comment>
<organism evidence="1">
    <name type="scientific">Heliothis virescens</name>
    <name type="common">Tobacco budworm moth</name>
    <dbReference type="NCBI Taxonomy" id="7102"/>
    <lineage>
        <taxon>Eukaryota</taxon>
        <taxon>Metazoa</taxon>
        <taxon>Ecdysozoa</taxon>
        <taxon>Arthropoda</taxon>
        <taxon>Hexapoda</taxon>
        <taxon>Insecta</taxon>
        <taxon>Pterygota</taxon>
        <taxon>Neoptera</taxon>
        <taxon>Endopterygota</taxon>
        <taxon>Lepidoptera</taxon>
        <taxon>Glossata</taxon>
        <taxon>Ditrysia</taxon>
        <taxon>Noctuoidea</taxon>
        <taxon>Noctuidae</taxon>
        <taxon>Heliothinae</taxon>
        <taxon>Heliothis</taxon>
    </lineage>
</organism>
<dbReference type="GO" id="GO:0042797">
    <property type="term" value="P:tRNA transcription by RNA polymerase III"/>
    <property type="evidence" value="ECO:0007669"/>
    <property type="project" value="TreeGrafter"/>
</dbReference>
<evidence type="ECO:0000313" key="1">
    <source>
        <dbReference type="EMBL" id="PCG67128.1"/>
    </source>
</evidence>
<dbReference type="EMBL" id="NWSH01002998">
    <property type="protein sequence ID" value="PCG67128.1"/>
    <property type="molecule type" value="Genomic_DNA"/>
</dbReference>
<dbReference type="AlphaFoldDB" id="A0A2A4J628"/>
<reference evidence="1" key="1">
    <citation type="submission" date="2017-09" db="EMBL/GenBank/DDBJ databases">
        <title>Contemporary evolution of a Lepidopteran species, Heliothis virescens, in response to modern agricultural practices.</title>
        <authorList>
            <person name="Fritz M.L."/>
            <person name="Deyonke A.M."/>
            <person name="Papanicolaou A."/>
            <person name="Micinski S."/>
            <person name="Westbrook J."/>
            <person name="Gould F."/>
        </authorList>
    </citation>
    <scope>NUCLEOTIDE SEQUENCE [LARGE SCALE GENOMIC DNA]</scope>
    <source>
        <strain evidence="1">HvINT-</strain>
        <tissue evidence="1">Whole body</tissue>
    </source>
</reference>
<dbReference type="InterPro" id="IPR006886">
    <property type="entry name" value="RNA_pol_III_Rpc5"/>
</dbReference>
<gene>
    <name evidence="1" type="ORF">B5V51_6782</name>
</gene>
<dbReference type="STRING" id="7102.A0A2A4J628"/>